<evidence type="ECO:0000313" key="22">
    <source>
        <dbReference type="EMBL" id="AKA36029.1"/>
    </source>
</evidence>
<evidence type="ECO:0000256" key="18">
    <source>
        <dbReference type="HAMAP-Rule" id="MF_01966"/>
    </source>
</evidence>
<reference evidence="22 23" key="1">
    <citation type="submission" date="2015-03" db="EMBL/GenBank/DDBJ databases">
        <title>Complete genome sequence of Muricauda lutaonensis CC-HSB-11T, isolated from a coastal hot spring.</title>
        <authorList>
            <person name="Kim K.M."/>
        </authorList>
    </citation>
    <scope>NUCLEOTIDE SEQUENCE [LARGE SCALE GENOMIC DNA]</scope>
    <source>
        <strain evidence="22 23">CC-HSB-11</strain>
    </source>
</reference>
<feature type="binding site" evidence="18">
    <location>
        <position position="159"/>
    </location>
    <ligand>
        <name>(6S)-NADPHX</name>
        <dbReference type="ChEBI" id="CHEBI:64076"/>
    </ligand>
</feature>
<comment type="similarity">
    <text evidence="4 19">In the C-terminal section; belongs to the NnrD/CARKD family.</text>
</comment>
<keyword evidence="9 18" id="KW-0630">Potassium</keyword>
<comment type="similarity">
    <text evidence="17">Belongs to the NnrD/CARKD family.</text>
</comment>
<evidence type="ECO:0000256" key="5">
    <source>
        <dbReference type="ARBA" id="ARBA00022723"/>
    </source>
</evidence>
<protein>
    <recommendedName>
        <fullName evidence="19">Bifunctional NAD(P)H-hydrate repair enzyme</fullName>
    </recommendedName>
    <alternativeName>
        <fullName evidence="19">Nicotinamide nucleotide repair protein</fullName>
    </alternativeName>
    <domain>
        <recommendedName>
            <fullName evidence="19">ADP-dependent (S)-NAD(P)H-hydrate dehydratase</fullName>
            <ecNumber evidence="19">4.2.1.136</ecNumber>
        </recommendedName>
        <alternativeName>
            <fullName evidence="19">ADP-dependent NAD(P)HX dehydratase</fullName>
        </alternativeName>
    </domain>
    <domain>
        <recommendedName>
            <fullName evidence="19">NAD(P)H-hydrate epimerase</fullName>
            <ecNumber evidence="19">5.1.99.6</ecNumber>
        </recommendedName>
    </domain>
</protein>
<evidence type="ECO:0000256" key="9">
    <source>
        <dbReference type="ARBA" id="ARBA00022958"/>
    </source>
</evidence>
<dbReference type="EC" id="5.1.99.6" evidence="19"/>
<evidence type="ECO:0000256" key="14">
    <source>
        <dbReference type="ARBA" id="ARBA00025153"/>
    </source>
</evidence>
<dbReference type="PIRSF" id="PIRSF017184">
    <property type="entry name" value="Nnr"/>
    <property type="match status" value="1"/>
</dbReference>
<evidence type="ECO:0000259" key="21">
    <source>
        <dbReference type="PROSITE" id="PS51385"/>
    </source>
</evidence>
<dbReference type="Gene3D" id="3.40.1190.20">
    <property type="match status" value="1"/>
</dbReference>
<dbReference type="InterPro" id="IPR036652">
    <property type="entry name" value="YjeF_N_dom_sf"/>
</dbReference>
<evidence type="ECO:0000256" key="1">
    <source>
        <dbReference type="ARBA" id="ARBA00000013"/>
    </source>
</evidence>
<dbReference type="GO" id="GO:0052856">
    <property type="term" value="F:NAD(P)HX epimerase activity"/>
    <property type="evidence" value="ECO:0007669"/>
    <property type="project" value="UniProtKB-UniRule"/>
</dbReference>
<dbReference type="Gene3D" id="3.40.50.10260">
    <property type="entry name" value="YjeF N-terminal domain"/>
    <property type="match status" value="1"/>
</dbReference>
<comment type="function">
    <text evidence="14 19">Bifunctional enzyme that catalyzes the epimerization of the S- and R-forms of NAD(P)HX and the dehydration of the S-form of NAD(P)HX at the expense of ADP, which is converted to AMP. This allows the repair of both epimers of NAD(P)HX, a damaged form of NAD(P)H that is a result of enzymatic or heat-dependent hydration.</text>
</comment>
<feature type="binding site" evidence="17">
    <location>
        <begin position="411"/>
        <end position="415"/>
    </location>
    <ligand>
        <name>AMP</name>
        <dbReference type="ChEBI" id="CHEBI:456215"/>
    </ligand>
</feature>
<proteinExistence type="inferred from homology"/>
<feature type="binding site" evidence="17">
    <location>
        <position position="439"/>
    </location>
    <ligand>
        <name>AMP</name>
        <dbReference type="ChEBI" id="CHEBI:456215"/>
    </ligand>
</feature>
<comment type="catalytic activity">
    <reaction evidence="1 18 19">
        <text>(6R)-NADHX = (6S)-NADHX</text>
        <dbReference type="Rhea" id="RHEA:32215"/>
        <dbReference type="ChEBI" id="CHEBI:64074"/>
        <dbReference type="ChEBI" id="CHEBI:64075"/>
        <dbReference type="EC" id="5.1.99.6"/>
    </reaction>
</comment>
<dbReference type="InterPro" id="IPR030677">
    <property type="entry name" value="Nnr"/>
</dbReference>
<comment type="similarity">
    <text evidence="3 19">In the N-terminal section; belongs to the NnrE/AIBP family.</text>
</comment>
<keyword evidence="11 18" id="KW-0413">Isomerase</keyword>
<dbReference type="OrthoDB" id="9806925at2"/>
<dbReference type="STRING" id="516051.VC82_2452"/>
<dbReference type="GO" id="GO:0046496">
    <property type="term" value="P:nicotinamide nucleotide metabolic process"/>
    <property type="evidence" value="ECO:0007669"/>
    <property type="project" value="UniProtKB-UniRule"/>
</dbReference>
<feature type="domain" description="YjeF N-terminal" evidence="21">
    <location>
        <begin position="9"/>
        <end position="217"/>
    </location>
</feature>
<evidence type="ECO:0000256" key="19">
    <source>
        <dbReference type="PIRNR" id="PIRNR017184"/>
    </source>
</evidence>
<gene>
    <name evidence="17" type="primary">nnrD</name>
    <name evidence="18" type="synonym">nnrE</name>
    <name evidence="22" type="ORF">VC82_2452</name>
</gene>
<keyword evidence="13" id="KW-0511">Multifunctional enzyme</keyword>
<comment type="function">
    <text evidence="18">Catalyzes the epimerization of the S- and R-forms of NAD(P)HX, a damaged form of NAD(P)H that is a result of enzymatic or heat-dependent hydration. This is a prerequisite for the S-specific NAD(P)H-hydrate dehydratase to allow the repair of both epimers of NAD(P)HX.</text>
</comment>
<dbReference type="EC" id="4.2.1.136" evidence="19"/>
<feature type="binding site" evidence="17">
    <location>
        <position position="440"/>
    </location>
    <ligand>
        <name>(6S)-NADPHX</name>
        <dbReference type="ChEBI" id="CHEBI:64076"/>
    </ligand>
</feature>
<evidence type="ECO:0000256" key="4">
    <source>
        <dbReference type="ARBA" id="ARBA00009524"/>
    </source>
</evidence>
<dbReference type="HOGENOM" id="CLU_024853_4_1_10"/>
<accession>A0A0D5YVY1</accession>
<feature type="binding site" evidence="18">
    <location>
        <position position="162"/>
    </location>
    <ligand>
        <name>K(+)</name>
        <dbReference type="ChEBI" id="CHEBI:29103"/>
    </ligand>
</feature>
<dbReference type="PROSITE" id="PS51383">
    <property type="entry name" value="YJEF_C_3"/>
    <property type="match status" value="1"/>
</dbReference>
<feature type="binding site" evidence="17">
    <location>
        <position position="376"/>
    </location>
    <ligand>
        <name>(6S)-NADPHX</name>
        <dbReference type="ChEBI" id="CHEBI:64076"/>
    </ligand>
</feature>
<evidence type="ECO:0000256" key="15">
    <source>
        <dbReference type="ARBA" id="ARBA00048238"/>
    </source>
</evidence>
<evidence type="ECO:0000256" key="13">
    <source>
        <dbReference type="ARBA" id="ARBA00023268"/>
    </source>
</evidence>
<keyword evidence="5 18" id="KW-0479">Metal-binding</keyword>
<dbReference type="PANTHER" id="PTHR12592">
    <property type="entry name" value="ATP-DEPENDENT (S)-NAD(P)H-HYDRATE DEHYDRATASE FAMILY MEMBER"/>
    <property type="match status" value="1"/>
</dbReference>
<sequence length="512" mass="55701">MKIFSAAQIYKADKLTIKNQQISSEALMERAATGLFQWLHERLRGTSVKIHLFCGIGNNGGDGIALARHLHEHGYNVHVHVVNYSEKRSKDFLINLERLKDRKIWPDFLSEKSTLPKIHESDIVIDAIFGIGLNREPEGWVAHLIKHINSSGAFTLSVDVPSGLYSDRVPENLEAVVESNYVLTIQAPKLSFFLPQTGIFVNQWEIVDIGLDPQYLEETETDYQFITKSDIVPLYIPREKFAHKGSFGHSVIMGGSYGKIGAVVLSTKASLNIGSGLVTAYIPECGYGVLQTAVPEAMVVTDDGDDHVKKIKIPFEPTVIGLGMGLGTETGTVHAISEFLEKNKTPLVIDADGINILAKQPGLLKKLPPQTILTPHEGELKRLLGTWKDDFDKLKKTMAFSKEHDCIVVVKGAHTIVIYNGKGYINSTGNPGIATAGSGDVLTGTLTGLLSQGYPALHAAIFGVFIHGLAGDIEASQKGYEAVTASSIINNIGNAFMALFSTKQEEEAPSGD</sequence>
<dbReference type="NCBIfam" id="TIGR00197">
    <property type="entry name" value="yjeF_nterm"/>
    <property type="match status" value="1"/>
</dbReference>
<keyword evidence="23" id="KW-1185">Reference proteome</keyword>
<comment type="catalytic activity">
    <reaction evidence="15 17 19">
        <text>(6S)-NADHX + ADP = AMP + phosphate + NADH + H(+)</text>
        <dbReference type="Rhea" id="RHEA:32223"/>
        <dbReference type="ChEBI" id="CHEBI:15378"/>
        <dbReference type="ChEBI" id="CHEBI:43474"/>
        <dbReference type="ChEBI" id="CHEBI:57945"/>
        <dbReference type="ChEBI" id="CHEBI:64074"/>
        <dbReference type="ChEBI" id="CHEBI:456215"/>
        <dbReference type="ChEBI" id="CHEBI:456216"/>
        <dbReference type="EC" id="4.2.1.136"/>
    </reaction>
</comment>
<evidence type="ECO:0000256" key="17">
    <source>
        <dbReference type="HAMAP-Rule" id="MF_01965"/>
    </source>
</evidence>
<dbReference type="GO" id="GO:0110051">
    <property type="term" value="P:metabolite repair"/>
    <property type="evidence" value="ECO:0007669"/>
    <property type="project" value="TreeGrafter"/>
</dbReference>
<evidence type="ECO:0000256" key="12">
    <source>
        <dbReference type="ARBA" id="ARBA00023239"/>
    </source>
</evidence>
<dbReference type="Proteomes" id="UP000032726">
    <property type="component" value="Chromosome"/>
</dbReference>
<comment type="function">
    <text evidence="17">Catalyzes the dehydration of the S-form of NAD(P)HX at the expense of ADP, which is converted to AMP. Together with NAD(P)HX epimerase, which catalyzes the epimerization of the S- and R-forms, the enzyme allows the repair of both epimers of NAD(P)HX, a damaged form of NAD(P)H that is a result of enzymatic or heat-dependent hydration.</text>
</comment>
<dbReference type="GO" id="GO:0052855">
    <property type="term" value="F:ADP-dependent NAD(P)H-hydrate dehydratase activity"/>
    <property type="evidence" value="ECO:0007669"/>
    <property type="project" value="UniProtKB-UniRule"/>
</dbReference>
<organism evidence="22 23">
    <name type="scientific">Flagellimonas lutaonensis</name>
    <dbReference type="NCBI Taxonomy" id="516051"/>
    <lineage>
        <taxon>Bacteria</taxon>
        <taxon>Pseudomonadati</taxon>
        <taxon>Bacteroidota</taxon>
        <taxon>Flavobacteriia</taxon>
        <taxon>Flavobacteriales</taxon>
        <taxon>Flavobacteriaceae</taxon>
        <taxon>Flagellimonas</taxon>
    </lineage>
</organism>
<evidence type="ECO:0000256" key="11">
    <source>
        <dbReference type="ARBA" id="ARBA00023235"/>
    </source>
</evidence>
<evidence type="ECO:0000256" key="7">
    <source>
        <dbReference type="ARBA" id="ARBA00022840"/>
    </source>
</evidence>
<keyword evidence="6 17" id="KW-0547">Nucleotide-binding</keyword>
<dbReference type="SUPFAM" id="SSF64153">
    <property type="entry name" value="YjeF N-terminal domain-like"/>
    <property type="match status" value="1"/>
</dbReference>
<dbReference type="InterPro" id="IPR029056">
    <property type="entry name" value="Ribokinase-like"/>
</dbReference>
<evidence type="ECO:0000256" key="2">
    <source>
        <dbReference type="ARBA" id="ARBA00000909"/>
    </source>
</evidence>
<comment type="subunit">
    <text evidence="17">Homotetramer.</text>
</comment>
<dbReference type="AlphaFoldDB" id="A0A0D5YVY1"/>
<dbReference type="InterPro" id="IPR000631">
    <property type="entry name" value="CARKD"/>
</dbReference>
<dbReference type="NCBIfam" id="TIGR00196">
    <property type="entry name" value="yjeF_cterm"/>
    <property type="match status" value="1"/>
</dbReference>
<comment type="catalytic activity">
    <reaction evidence="16 17 19">
        <text>(6S)-NADPHX + ADP = AMP + phosphate + NADPH + H(+)</text>
        <dbReference type="Rhea" id="RHEA:32235"/>
        <dbReference type="ChEBI" id="CHEBI:15378"/>
        <dbReference type="ChEBI" id="CHEBI:43474"/>
        <dbReference type="ChEBI" id="CHEBI:57783"/>
        <dbReference type="ChEBI" id="CHEBI:64076"/>
        <dbReference type="ChEBI" id="CHEBI:456215"/>
        <dbReference type="ChEBI" id="CHEBI:456216"/>
        <dbReference type="EC" id="4.2.1.136"/>
    </reaction>
</comment>
<keyword evidence="12 17" id="KW-0456">Lyase</keyword>
<feature type="domain" description="YjeF C-terminal" evidence="20">
    <location>
        <begin position="227"/>
        <end position="499"/>
    </location>
</feature>
<feature type="binding site" evidence="18">
    <location>
        <begin position="130"/>
        <end position="136"/>
    </location>
    <ligand>
        <name>(6S)-NADPHX</name>
        <dbReference type="ChEBI" id="CHEBI:64076"/>
    </ligand>
</feature>
<comment type="similarity">
    <text evidence="18">Belongs to the NnrE/AIBP family.</text>
</comment>
<dbReference type="Pfam" id="PF01256">
    <property type="entry name" value="Carb_kinase"/>
    <property type="match status" value="1"/>
</dbReference>
<dbReference type="InterPro" id="IPR004443">
    <property type="entry name" value="YjeF_N_dom"/>
</dbReference>
<dbReference type="PATRIC" id="fig|516051.4.peg.2516"/>
<evidence type="ECO:0000256" key="3">
    <source>
        <dbReference type="ARBA" id="ARBA00006001"/>
    </source>
</evidence>
<feature type="binding site" evidence="17">
    <location>
        <position position="262"/>
    </location>
    <ligand>
        <name>(6S)-NADPHX</name>
        <dbReference type="ChEBI" id="CHEBI:64076"/>
    </ligand>
</feature>
<dbReference type="InterPro" id="IPR017953">
    <property type="entry name" value="Carbohydrate_kinase_pred_CS"/>
</dbReference>
<dbReference type="PROSITE" id="PS51385">
    <property type="entry name" value="YJEF_N"/>
    <property type="match status" value="1"/>
</dbReference>
<evidence type="ECO:0000256" key="6">
    <source>
        <dbReference type="ARBA" id="ARBA00022741"/>
    </source>
</evidence>
<dbReference type="HAMAP" id="MF_01966">
    <property type="entry name" value="NADHX_epimerase"/>
    <property type="match status" value="1"/>
</dbReference>
<dbReference type="GO" id="GO:0046872">
    <property type="term" value="F:metal ion binding"/>
    <property type="evidence" value="ECO:0007669"/>
    <property type="project" value="UniProtKB-UniRule"/>
</dbReference>
<name>A0A0D5YVY1_9FLAO</name>
<dbReference type="RefSeq" id="WP_045802610.1">
    <property type="nucleotide sequence ID" value="NZ_CP011071.1"/>
</dbReference>
<dbReference type="PROSITE" id="PS01050">
    <property type="entry name" value="YJEF_C_2"/>
    <property type="match status" value="1"/>
</dbReference>
<evidence type="ECO:0000313" key="23">
    <source>
        <dbReference type="Proteomes" id="UP000032726"/>
    </source>
</evidence>
<dbReference type="KEGG" id="mlt:VC82_2452"/>
<dbReference type="SUPFAM" id="SSF53613">
    <property type="entry name" value="Ribokinase-like"/>
    <property type="match status" value="1"/>
</dbReference>
<dbReference type="PANTHER" id="PTHR12592:SF0">
    <property type="entry name" value="ATP-DEPENDENT (S)-NAD(P)H-HYDRATE DEHYDRATASE"/>
    <property type="match status" value="1"/>
</dbReference>
<dbReference type="Pfam" id="PF03853">
    <property type="entry name" value="YjeF_N"/>
    <property type="match status" value="1"/>
</dbReference>
<comment type="catalytic activity">
    <reaction evidence="2 18 19">
        <text>(6R)-NADPHX = (6S)-NADPHX</text>
        <dbReference type="Rhea" id="RHEA:32227"/>
        <dbReference type="ChEBI" id="CHEBI:64076"/>
        <dbReference type="ChEBI" id="CHEBI:64077"/>
        <dbReference type="EC" id="5.1.99.6"/>
    </reaction>
</comment>
<evidence type="ECO:0000256" key="10">
    <source>
        <dbReference type="ARBA" id="ARBA00023027"/>
    </source>
</evidence>
<feature type="binding site" evidence="18">
    <location>
        <position position="59"/>
    </location>
    <ligand>
        <name>K(+)</name>
        <dbReference type="ChEBI" id="CHEBI:29103"/>
    </ligand>
</feature>
<keyword evidence="10 17" id="KW-0520">NAD</keyword>
<evidence type="ECO:0000259" key="20">
    <source>
        <dbReference type="PROSITE" id="PS51383"/>
    </source>
</evidence>
<feature type="binding site" evidence="17">
    <location>
        <position position="325"/>
    </location>
    <ligand>
        <name>(6S)-NADPHX</name>
        <dbReference type="ChEBI" id="CHEBI:64076"/>
    </ligand>
</feature>
<dbReference type="CDD" id="cd01171">
    <property type="entry name" value="YXKO-related"/>
    <property type="match status" value="1"/>
</dbReference>
<comment type="caution">
    <text evidence="18">Lacks conserved residue(s) required for the propagation of feature annotation.</text>
</comment>
<dbReference type="HAMAP" id="MF_01965">
    <property type="entry name" value="NADHX_dehydratase"/>
    <property type="match status" value="1"/>
</dbReference>
<keyword evidence="8 17" id="KW-0521">NADP</keyword>
<keyword evidence="7 17" id="KW-0067">ATP-binding</keyword>
<evidence type="ECO:0000256" key="8">
    <source>
        <dbReference type="ARBA" id="ARBA00022857"/>
    </source>
</evidence>
<dbReference type="EMBL" id="CP011071">
    <property type="protein sequence ID" value="AKA36029.1"/>
    <property type="molecule type" value="Genomic_DNA"/>
</dbReference>
<comment type="cofactor">
    <cofactor evidence="17">
        <name>Mg(2+)</name>
        <dbReference type="ChEBI" id="CHEBI:18420"/>
    </cofactor>
</comment>
<feature type="binding site" evidence="18">
    <location>
        <begin position="58"/>
        <end position="62"/>
    </location>
    <ligand>
        <name>(6S)-NADPHX</name>
        <dbReference type="ChEBI" id="CHEBI:64076"/>
    </ligand>
</feature>
<comment type="cofactor">
    <cofactor evidence="18 19">
        <name>K(+)</name>
        <dbReference type="ChEBI" id="CHEBI:29103"/>
    </cofactor>
    <text evidence="18 19">Binds 1 potassium ion per subunit.</text>
</comment>
<evidence type="ECO:0000256" key="16">
    <source>
        <dbReference type="ARBA" id="ARBA00049209"/>
    </source>
</evidence>
<feature type="binding site" evidence="18">
    <location>
        <position position="126"/>
    </location>
    <ligand>
        <name>K(+)</name>
        <dbReference type="ChEBI" id="CHEBI:29103"/>
    </ligand>
</feature>
<dbReference type="GO" id="GO:0005524">
    <property type="term" value="F:ATP binding"/>
    <property type="evidence" value="ECO:0007669"/>
    <property type="project" value="UniProtKB-UniRule"/>
</dbReference>